<feature type="non-terminal residue" evidence="6">
    <location>
        <position position="137"/>
    </location>
</feature>
<dbReference type="GO" id="GO:0032221">
    <property type="term" value="C:Rpd3S complex"/>
    <property type="evidence" value="ECO:0007669"/>
    <property type="project" value="TreeGrafter"/>
</dbReference>
<organism evidence="6 7">
    <name type="scientific">Meira miltonrushii</name>
    <dbReference type="NCBI Taxonomy" id="1280837"/>
    <lineage>
        <taxon>Eukaryota</taxon>
        <taxon>Fungi</taxon>
        <taxon>Dikarya</taxon>
        <taxon>Basidiomycota</taxon>
        <taxon>Ustilaginomycotina</taxon>
        <taxon>Exobasidiomycetes</taxon>
        <taxon>Exobasidiales</taxon>
        <taxon>Brachybasidiaceae</taxon>
        <taxon>Meira</taxon>
    </lineage>
</organism>
<dbReference type="GO" id="GO:0008270">
    <property type="term" value="F:zinc ion binding"/>
    <property type="evidence" value="ECO:0007669"/>
    <property type="project" value="UniProtKB-KW"/>
</dbReference>
<dbReference type="RefSeq" id="XP_025352185.1">
    <property type="nucleotide sequence ID" value="XM_025496768.1"/>
</dbReference>
<name>A0A316V6R1_9BASI</name>
<dbReference type="Proteomes" id="UP000245771">
    <property type="component" value="Unassembled WGS sequence"/>
</dbReference>
<evidence type="ECO:0000313" key="6">
    <source>
        <dbReference type="EMBL" id="PWN31883.1"/>
    </source>
</evidence>
<dbReference type="InterPro" id="IPR001965">
    <property type="entry name" value="Znf_PHD"/>
</dbReference>
<sequence>MVHAGSGLIDNGGENNEHCETCNGPGHFICCDGCPRSFHFACINPPMDIDELPVTMGDEDDKWYCNVCKTEKDKSKEKAKANSNGKGAARFQPLFTYLDQTNPTIFALPLEIRNYFKGVATAADGSYVDSNMLRPLK</sequence>
<dbReference type="SUPFAM" id="SSF57903">
    <property type="entry name" value="FYVE/PHD zinc finger"/>
    <property type="match status" value="1"/>
</dbReference>
<dbReference type="GeneID" id="37018549"/>
<evidence type="ECO:0000256" key="3">
    <source>
        <dbReference type="ARBA" id="ARBA00022833"/>
    </source>
</evidence>
<keyword evidence="3" id="KW-0862">Zinc</keyword>
<dbReference type="Gene3D" id="3.30.40.10">
    <property type="entry name" value="Zinc/RING finger domain, C3HC4 (zinc finger)"/>
    <property type="match status" value="1"/>
</dbReference>
<keyword evidence="2 4" id="KW-0863">Zinc-finger</keyword>
<keyword evidence="1" id="KW-0479">Metal-binding</keyword>
<evidence type="ECO:0000313" key="7">
    <source>
        <dbReference type="Proteomes" id="UP000245771"/>
    </source>
</evidence>
<dbReference type="InterPro" id="IPR052819">
    <property type="entry name" value="Chromatin_regulatory_protein"/>
</dbReference>
<evidence type="ECO:0000259" key="5">
    <source>
        <dbReference type="PROSITE" id="PS50016"/>
    </source>
</evidence>
<dbReference type="PANTHER" id="PTHR47636:SF1">
    <property type="entry name" value="TRANSCRIPTIONAL REGULATORY PROTEIN RCO1"/>
    <property type="match status" value="1"/>
</dbReference>
<dbReference type="AlphaFoldDB" id="A0A316V6R1"/>
<dbReference type="Pfam" id="PF00628">
    <property type="entry name" value="PHD"/>
    <property type="match status" value="1"/>
</dbReference>
<feature type="domain" description="PHD-type" evidence="5">
    <location>
        <begin position="16"/>
        <end position="71"/>
    </location>
</feature>
<dbReference type="PANTHER" id="PTHR47636">
    <property type="entry name" value="TRANSCRIPTIONAL REGULATORY PROTEIN RCO1"/>
    <property type="match status" value="1"/>
</dbReference>
<dbReference type="STRING" id="1280837.A0A316V6R1"/>
<gene>
    <name evidence="6" type="ORF">FA14DRAFT_126901</name>
</gene>
<dbReference type="InterPro" id="IPR011011">
    <property type="entry name" value="Znf_FYVE_PHD"/>
</dbReference>
<keyword evidence="7" id="KW-1185">Reference proteome</keyword>
<evidence type="ECO:0000256" key="2">
    <source>
        <dbReference type="ARBA" id="ARBA00022771"/>
    </source>
</evidence>
<accession>A0A316V6R1</accession>
<dbReference type="PROSITE" id="PS50016">
    <property type="entry name" value="ZF_PHD_2"/>
    <property type="match status" value="1"/>
</dbReference>
<dbReference type="InterPro" id="IPR013083">
    <property type="entry name" value="Znf_RING/FYVE/PHD"/>
</dbReference>
<dbReference type="InterPro" id="IPR019786">
    <property type="entry name" value="Zinc_finger_PHD-type_CS"/>
</dbReference>
<reference evidence="6 7" key="1">
    <citation type="journal article" date="2018" name="Mol. Biol. Evol.">
        <title>Broad Genomic Sampling Reveals a Smut Pathogenic Ancestry of the Fungal Clade Ustilaginomycotina.</title>
        <authorList>
            <person name="Kijpornyongpan T."/>
            <person name="Mondo S.J."/>
            <person name="Barry K."/>
            <person name="Sandor L."/>
            <person name="Lee J."/>
            <person name="Lipzen A."/>
            <person name="Pangilinan J."/>
            <person name="LaButti K."/>
            <person name="Hainaut M."/>
            <person name="Henrissat B."/>
            <person name="Grigoriev I.V."/>
            <person name="Spatafora J.W."/>
            <person name="Aime M.C."/>
        </authorList>
    </citation>
    <scope>NUCLEOTIDE SEQUENCE [LARGE SCALE GENOMIC DNA]</scope>
    <source>
        <strain evidence="6 7">MCA 3882</strain>
    </source>
</reference>
<evidence type="ECO:0000256" key="4">
    <source>
        <dbReference type="PROSITE-ProRule" id="PRU00146"/>
    </source>
</evidence>
<dbReference type="PROSITE" id="PS01359">
    <property type="entry name" value="ZF_PHD_1"/>
    <property type="match status" value="1"/>
</dbReference>
<dbReference type="InterPro" id="IPR019787">
    <property type="entry name" value="Znf_PHD-finger"/>
</dbReference>
<dbReference type="OrthoDB" id="5876363at2759"/>
<dbReference type="SMART" id="SM00249">
    <property type="entry name" value="PHD"/>
    <property type="match status" value="1"/>
</dbReference>
<dbReference type="InParanoid" id="A0A316V6R1"/>
<protein>
    <recommendedName>
        <fullName evidence="5">PHD-type domain-containing protein</fullName>
    </recommendedName>
</protein>
<evidence type="ECO:0000256" key="1">
    <source>
        <dbReference type="ARBA" id="ARBA00022723"/>
    </source>
</evidence>
<dbReference type="GO" id="GO:0006357">
    <property type="term" value="P:regulation of transcription by RNA polymerase II"/>
    <property type="evidence" value="ECO:0007669"/>
    <property type="project" value="TreeGrafter"/>
</dbReference>
<dbReference type="EMBL" id="KZ819606">
    <property type="protein sequence ID" value="PWN31883.1"/>
    <property type="molecule type" value="Genomic_DNA"/>
</dbReference>
<proteinExistence type="predicted"/>